<dbReference type="EMBL" id="CAFBLP010000140">
    <property type="protein sequence ID" value="CAB4895433.1"/>
    <property type="molecule type" value="Genomic_DNA"/>
</dbReference>
<protein>
    <submittedName>
        <fullName evidence="1">Unannotated protein</fullName>
    </submittedName>
</protein>
<proteinExistence type="predicted"/>
<name>A0A6J7FUW0_9ZZZZ</name>
<sequence>MTKQAPFGTHDRSGERKCLWCRRTLPAPARTGRPRLYCRQSCRQQDYEARLRATELQLGDNELVVARVQIDELRDAAHVLAYAVDDTERDLAAAPNPTKSELLEMLTWLLEAARPVRDLCR</sequence>
<organism evidence="1">
    <name type="scientific">freshwater metagenome</name>
    <dbReference type="NCBI Taxonomy" id="449393"/>
    <lineage>
        <taxon>unclassified sequences</taxon>
        <taxon>metagenomes</taxon>
        <taxon>ecological metagenomes</taxon>
    </lineage>
</organism>
<accession>A0A6J7FUW0</accession>
<evidence type="ECO:0000313" key="1">
    <source>
        <dbReference type="EMBL" id="CAB4895433.1"/>
    </source>
</evidence>
<gene>
    <name evidence="1" type="ORF">UFOPK3376_03130</name>
</gene>
<reference evidence="1" key="1">
    <citation type="submission" date="2020-05" db="EMBL/GenBank/DDBJ databases">
        <authorList>
            <person name="Chiriac C."/>
            <person name="Salcher M."/>
            <person name="Ghai R."/>
            <person name="Kavagutti S V."/>
        </authorList>
    </citation>
    <scope>NUCLEOTIDE SEQUENCE</scope>
</reference>
<dbReference type="AlphaFoldDB" id="A0A6J7FUW0"/>